<reference evidence="5 6" key="1">
    <citation type="submission" date="2015-12" db="EMBL/GenBank/DDBJ databases">
        <title>Genome sequence of Oceanibaculum pacificum MCCC 1A02656.</title>
        <authorList>
            <person name="Lu L."/>
            <person name="Lai Q."/>
            <person name="Shao Z."/>
            <person name="Qian P."/>
        </authorList>
    </citation>
    <scope>NUCLEOTIDE SEQUENCE [LARGE SCALE GENOMIC DNA]</scope>
    <source>
        <strain evidence="5 6">MCCC 1A02656</strain>
    </source>
</reference>
<proteinExistence type="inferred from homology"/>
<sequence>MARRTKFRILGGIACLALLLAASLALRLHEERREAATKALVAVVVGNQQTNADFLNGIHMAVERVNEEGGLLGKTLIERTYPEPAGNRAQGELSTVRNAMDLAARIVGEPGLVAVIGHNSSDTAIPASSVYDEASVPFFATHATNTSLTRGSTHHVYGLLPNDQVATAFLARYALTGGMRNFVVLGDISEYGKESSDYFAAAVTSAGGSIAYKGLIEPSVREVSTLVLMLLDNNAFDMRSVDGIFVVGWPPESVGQFVKLARQVGILTPILGTDSIISADVARIAGPAMKDVVGISLFDPDSFDAEATAFTENYRQRFGAMPSNDAAVGYDSVRLIAAIVRRAGNFDQINFSNTARLMRYDRPFRGVTGQITFNTSGMIANATLYVVRHDGKAFKIASRYSYNDEMFADLTSTIRAATPSFRHKGIRE</sequence>
<dbReference type="STRING" id="580166.AUP43_09155"/>
<keyword evidence="3" id="KW-0029">Amino-acid transport</keyword>
<dbReference type="AlphaFoldDB" id="A0A154W2V8"/>
<keyword evidence="2" id="KW-0732">Signal</keyword>
<name>A0A154W2V8_9PROT</name>
<gene>
    <name evidence="5" type="ORF">AUP43_09155</name>
</gene>
<dbReference type="RefSeq" id="WP_067556263.1">
    <property type="nucleotide sequence ID" value="NZ_LPXN01000109.1"/>
</dbReference>
<evidence type="ECO:0000313" key="6">
    <source>
        <dbReference type="Proteomes" id="UP000076400"/>
    </source>
</evidence>
<comment type="caution">
    <text evidence="5">The sequence shown here is derived from an EMBL/GenBank/DDBJ whole genome shotgun (WGS) entry which is preliminary data.</text>
</comment>
<organism evidence="5 6">
    <name type="scientific">Oceanibaculum pacificum</name>
    <dbReference type="NCBI Taxonomy" id="580166"/>
    <lineage>
        <taxon>Bacteria</taxon>
        <taxon>Pseudomonadati</taxon>
        <taxon>Pseudomonadota</taxon>
        <taxon>Alphaproteobacteria</taxon>
        <taxon>Rhodospirillales</taxon>
        <taxon>Oceanibaculaceae</taxon>
        <taxon>Oceanibaculum</taxon>
    </lineage>
</organism>
<dbReference type="OrthoDB" id="7346673at2"/>
<evidence type="ECO:0000259" key="4">
    <source>
        <dbReference type="Pfam" id="PF13458"/>
    </source>
</evidence>
<dbReference type="Proteomes" id="UP000076400">
    <property type="component" value="Unassembled WGS sequence"/>
</dbReference>
<evidence type="ECO:0000313" key="5">
    <source>
        <dbReference type="EMBL" id="KZD07952.1"/>
    </source>
</evidence>
<dbReference type="InterPro" id="IPR028081">
    <property type="entry name" value="Leu-bd"/>
</dbReference>
<dbReference type="InterPro" id="IPR051010">
    <property type="entry name" value="BCAA_transport"/>
</dbReference>
<evidence type="ECO:0000256" key="3">
    <source>
        <dbReference type="ARBA" id="ARBA00022970"/>
    </source>
</evidence>
<dbReference type="SUPFAM" id="SSF53822">
    <property type="entry name" value="Periplasmic binding protein-like I"/>
    <property type="match status" value="1"/>
</dbReference>
<protein>
    <recommendedName>
        <fullName evidence="4">Leucine-binding protein domain-containing protein</fullName>
    </recommendedName>
</protein>
<evidence type="ECO:0000256" key="1">
    <source>
        <dbReference type="ARBA" id="ARBA00010062"/>
    </source>
</evidence>
<comment type="similarity">
    <text evidence="1">Belongs to the leucine-binding protein family.</text>
</comment>
<dbReference type="InterPro" id="IPR028082">
    <property type="entry name" value="Peripla_BP_I"/>
</dbReference>
<accession>A0A154W2V8</accession>
<keyword evidence="6" id="KW-1185">Reference proteome</keyword>
<keyword evidence="3" id="KW-0813">Transport</keyword>
<evidence type="ECO:0000256" key="2">
    <source>
        <dbReference type="ARBA" id="ARBA00022729"/>
    </source>
</evidence>
<dbReference type="PANTHER" id="PTHR30483:SF6">
    <property type="entry name" value="PERIPLASMIC BINDING PROTEIN OF ABC TRANSPORTER FOR NATURAL AMINO ACIDS"/>
    <property type="match status" value="1"/>
</dbReference>
<dbReference type="GO" id="GO:0006865">
    <property type="term" value="P:amino acid transport"/>
    <property type="evidence" value="ECO:0007669"/>
    <property type="project" value="UniProtKB-KW"/>
</dbReference>
<feature type="domain" description="Leucine-binding protein" evidence="4">
    <location>
        <begin position="50"/>
        <end position="390"/>
    </location>
</feature>
<dbReference type="Pfam" id="PF13458">
    <property type="entry name" value="Peripla_BP_6"/>
    <property type="match status" value="1"/>
</dbReference>
<dbReference type="EMBL" id="LPXN01000109">
    <property type="protein sequence ID" value="KZD07952.1"/>
    <property type="molecule type" value="Genomic_DNA"/>
</dbReference>
<dbReference type="Gene3D" id="3.40.50.2300">
    <property type="match status" value="2"/>
</dbReference>
<dbReference type="PANTHER" id="PTHR30483">
    <property type="entry name" value="LEUCINE-SPECIFIC-BINDING PROTEIN"/>
    <property type="match status" value="1"/>
</dbReference>